<feature type="domain" description="GH15-like" evidence="1">
    <location>
        <begin position="9"/>
        <end position="135"/>
    </location>
</feature>
<evidence type="ECO:0000313" key="3">
    <source>
        <dbReference type="Proteomes" id="UP001500101"/>
    </source>
</evidence>
<dbReference type="PANTHER" id="PTHR31616:SF0">
    <property type="entry name" value="GLUCAN 1,4-ALPHA-GLUCOSIDASE"/>
    <property type="match status" value="1"/>
</dbReference>
<keyword evidence="3" id="KW-1185">Reference proteome</keyword>
<dbReference type="EMBL" id="BAAAZI010000012">
    <property type="protein sequence ID" value="GAA4146273.1"/>
    <property type="molecule type" value="Genomic_DNA"/>
</dbReference>
<dbReference type="Proteomes" id="UP001500101">
    <property type="component" value="Unassembled WGS sequence"/>
</dbReference>
<gene>
    <name evidence="2" type="ORF">GCM10022216_30990</name>
</gene>
<comment type="caution">
    <text evidence="2">The sequence shown here is derived from an EMBL/GenBank/DDBJ whole genome shotgun (WGS) entry which is preliminary data.</text>
</comment>
<dbReference type="InterPro" id="IPR011613">
    <property type="entry name" value="GH15-like"/>
</dbReference>
<dbReference type="SUPFAM" id="SSF48208">
    <property type="entry name" value="Six-hairpin glycosidases"/>
    <property type="match status" value="1"/>
</dbReference>
<organism evidence="2 3">
    <name type="scientific">Sphingobacterium kyonggiense</name>
    <dbReference type="NCBI Taxonomy" id="714075"/>
    <lineage>
        <taxon>Bacteria</taxon>
        <taxon>Pseudomonadati</taxon>
        <taxon>Bacteroidota</taxon>
        <taxon>Sphingobacteriia</taxon>
        <taxon>Sphingobacteriales</taxon>
        <taxon>Sphingobacteriaceae</taxon>
        <taxon>Sphingobacterium</taxon>
    </lineage>
</organism>
<dbReference type="Pfam" id="PF00723">
    <property type="entry name" value="Glyco_hydro_15"/>
    <property type="match status" value="1"/>
</dbReference>
<proteinExistence type="predicted"/>
<sequence>MINGRAYANAQDNTDLDASTLQLIMMGYLDPNSTKAKDHLVQLEKVLKGEHDLFYRYLHKDDFGRPKSTFLVCSFWYVEALACVGRLKETQDVFKQLLSFGNHLMLFSEDVDDEDGSQWGNFPQAYSHVGLVNAVYRIAIKLDNPTFFDSLYE</sequence>
<dbReference type="PANTHER" id="PTHR31616">
    <property type="entry name" value="TREHALASE"/>
    <property type="match status" value="1"/>
</dbReference>
<evidence type="ECO:0000259" key="1">
    <source>
        <dbReference type="Pfam" id="PF00723"/>
    </source>
</evidence>
<dbReference type="Gene3D" id="1.50.10.10">
    <property type="match status" value="1"/>
</dbReference>
<name>A0ABP7Z2Z6_9SPHI</name>
<dbReference type="RefSeq" id="WP_344675696.1">
    <property type="nucleotide sequence ID" value="NZ_BAAAZI010000012.1"/>
</dbReference>
<evidence type="ECO:0000313" key="2">
    <source>
        <dbReference type="EMBL" id="GAA4146273.1"/>
    </source>
</evidence>
<reference evidence="3" key="1">
    <citation type="journal article" date="2019" name="Int. J. Syst. Evol. Microbiol.">
        <title>The Global Catalogue of Microorganisms (GCM) 10K type strain sequencing project: providing services to taxonomists for standard genome sequencing and annotation.</title>
        <authorList>
            <consortium name="The Broad Institute Genomics Platform"/>
            <consortium name="The Broad Institute Genome Sequencing Center for Infectious Disease"/>
            <person name="Wu L."/>
            <person name="Ma J."/>
        </authorList>
    </citation>
    <scope>NUCLEOTIDE SEQUENCE [LARGE SCALE GENOMIC DNA]</scope>
    <source>
        <strain evidence="3">JCM 16704</strain>
    </source>
</reference>
<protein>
    <recommendedName>
        <fullName evidence="1">GH15-like domain-containing protein</fullName>
    </recommendedName>
</protein>
<accession>A0ABP7Z2Z6</accession>
<dbReference type="InterPro" id="IPR008928">
    <property type="entry name" value="6-hairpin_glycosidase_sf"/>
</dbReference>
<dbReference type="InterPro" id="IPR012341">
    <property type="entry name" value="6hp_glycosidase-like_sf"/>
</dbReference>